<name>A0AAD7WED9_9TELE</name>
<evidence type="ECO:0000313" key="2">
    <source>
        <dbReference type="EMBL" id="KAJ8393748.1"/>
    </source>
</evidence>
<evidence type="ECO:0000256" key="1">
    <source>
        <dbReference type="SAM" id="MobiDB-lite"/>
    </source>
</evidence>
<protein>
    <submittedName>
        <fullName evidence="2">Uncharacterized protein</fullName>
    </submittedName>
</protein>
<keyword evidence="3" id="KW-1185">Reference proteome</keyword>
<accession>A0AAD7WED9</accession>
<proteinExistence type="predicted"/>
<sequence length="107" mass="11540">MLTKLLDNENVYIHASLTPCDPTSLCRGAAKMSLLPEYHISEGQDHGKGRVLCRSYSDIQGPRQGQDPRHQAGVCLHSSHDGTAAGTAKSAGNWATSRKEGGHWTNV</sequence>
<feature type="region of interest" description="Disordered" evidence="1">
    <location>
        <begin position="56"/>
        <end position="107"/>
    </location>
</feature>
<organism evidence="2 3">
    <name type="scientific">Aldrovandia affinis</name>
    <dbReference type="NCBI Taxonomy" id="143900"/>
    <lineage>
        <taxon>Eukaryota</taxon>
        <taxon>Metazoa</taxon>
        <taxon>Chordata</taxon>
        <taxon>Craniata</taxon>
        <taxon>Vertebrata</taxon>
        <taxon>Euteleostomi</taxon>
        <taxon>Actinopterygii</taxon>
        <taxon>Neopterygii</taxon>
        <taxon>Teleostei</taxon>
        <taxon>Notacanthiformes</taxon>
        <taxon>Halosauridae</taxon>
        <taxon>Aldrovandia</taxon>
    </lineage>
</organism>
<dbReference type="EMBL" id="JAINUG010000133">
    <property type="protein sequence ID" value="KAJ8393748.1"/>
    <property type="molecule type" value="Genomic_DNA"/>
</dbReference>
<gene>
    <name evidence="2" type="ORF">AAFF_G00056630</name>
</gene>
<comment type="caution">
    <text evidence="2">The sequence shown here is derived from an EMBL/GenBank/DDBJ whole genome shotgun (WGS) entry which is preliminary data.</text>
</comment>
<feature type="compositionally biased region" description="Basic and acidic residues" evidence="1">
    <location>
        <begin position="97"/>
        <end position="107"/>
    </location>
</feature>
<evidence type="ECO:0000313" key="3">
    <source>
        <dbReference type="Proteomes" id="UP001221898"/>
    </source>
</evidence>
<dbReference type="Proteomes" id="UP001221898">
    <property type="component" value="Unassembled WGS sequence"/>
</dbReference>
<reference evidence="2" key="1">
    <citation type="journal article" date="2023" name="Science">
        <title>Genome structures resolve the early diversification of teleost fishes.</title>
        <authorList>
            <person name="Parey E."/>
            <person name="Louis A."/>
            <person name="Montfort J."/>
            <person name="Bouchez O."/>
            <person name="Roques C."/>
            <person name="Iampietro C."/>
            <person name="Lluch J."/>
            <person name="Castinel A."/>
            <person name="Donnadieu C."/>
            <person name="Desvignes T."/>
            <person name="Floi Bucao C."/>
            <person name="Jouanno E."/>
            <person name="Wen M."/>
            <person name="Mejri S."/>
            <person name="Dirks R."/>
            <person name="Jansen H."/>
            <person name="Henkel C."/>
            <person name="Chen W.J."/>
            <person name="Zahm M."/>
            <person name="Cabau C."/>
            <person name="Klopp C."/>
            <person name="Thompson A.W."/>
            <person name="Robinson-Rechavi M."/>
            <person name="Braasch I."/>
            <person name="Lecointre G."/>
            <person name="Bobe J."/>
            <person name="Postlethwait J.H."/>
            <person name="Berthelot C."/>
            <person name="Roest Crollius H."/>
            <person name="Guiguen Y."/>
        </authorList>
    </citation>
    <scope>NUCLEOTIDE SEQUENCE</scope>
    <source>
        <strain evidence="2">NC1722</strain>
    </source>
</reference>
<dbReference type="AlphaFoldDB" id="A0AAD7WED9"/>